<evidence type="ECO:0000313" key="3">
    <source>
        <dbReference type="Proteomes" id="UP000217790"/>
    </source>
</evidence>
<proteinExistence type="predicted"/>
<dbReference type="InParanoid" id="A0A2H3CB95"/>
<gene>
    <name evidence="2" type="ORF">ARMGADRAFT_1020964</name>
</gene>
<accession>A0A2H3CB95</accession>
<evidence type="ECO:0008006" key="4">
    <source>
        <dbReference type="Google" id="ProtNLM"/>
    </source>
</evidence>
<evidence type="ECO:0000313" key="2">
    <source>
        <dbReference type="EMBL" id="PBK80341.1"/>
    </source>
</evidence>
<sequence>MRRFGLLSLLGIRLSTACSYRNRKMQSSPKTKRATSHRPSSALWHLARWLNANRTRYTFGHRCIEPLFRMSASTSALGA</sequence>
<organism evidence="2 3">
    <name type="scientific">Armillaria gallica</name>
    <name type="common">Bulbous honey fungus</name>
    <name type="synonym">Armillaria bulbosa</name>
    <dbReference type="NCBI Taxonomy" id="47427"/>
    <lineage>
        <taxon>Eukaryota</taxon>
        <taxon>Fungi</taxon>
        <taxon>Dikarya</taxon>
        <taxon>Basidiomycota</taxon>
        <taxon>Agaricomycotina</taxon>
        <taxon>Agaricomycetes</taxon>
        <taxon>Agaricomycetidae</taxon>
        <taxon>Agaricales</taxon>
        <taxon>Marasmiineae</taxon>
        <taxon>Physalacriaceae</taxon>
        <taxon>Armillaria</taxon>
    </lineage>
</organism>
<keyword evidence="1" id="KW-0732">Signal</keyword>
<dbReference type="AlphaFoldDB" id="A0A2H3CB95"/>
<protein>
    <recommendedName>
        <fullName evidence="4">Secreted protein</fullName>
    </recommendedName>
</protein>
<keyword evidence="3" id="KW-1185">Reference proteome</keyword>
<dbReference type="EMBL" id="KZ293748">
    <property type="protein sequence ID" value="PBK80341.1"/>
    <property type="molecule type" value="Genomic_DNA"/>
</dbReference>
<feature type="chain" id="PRO_5013729398" description="Secreted protein" evidence="1">
    <location>
        <begin position="18"/>
        <end position="79"/>
    </location>
</feature>
<feature type="signal peptide" evidence="1">
    <location>
        <begin position="1"/>
        <end position="17"/>
    </location>
</feature>
<name>A0A2H3CB95_ARMGA</name>
<evidence type="ECO:0000256" key="1">
    <source>
        <dbReference type="SAM" id="SignalP"/>
    </source>
</evidence>
<dbReference type="Proteomes" id="UP000217790">
    <property type="component" value="Unassembled WGS sequence"/>
</dbReference>
<reference evidence="3" key="1">
    <citation type="journal article" date="2017" name="Nat. Ecol. Evol.">
        <title>Genome expansion and lineage-specific genetic innovations in the forest pathogenic fungi Armillaria.</title>
        <authorList>
            <person name="Sipos G."/>
            <person name="Prasanna A.N."/>
            <person name="Walter M.C."/>
            <person name="O'Connor E."/>
            <person name="Balint B."/>
            <person name="Krizsan K."/>
            <person name="Kiss B."/>
            <person name="Hess J."/>
            <person name="Varga T."/>
            <person name="Slot J."/>
            <person name="Riley R."/>
            <person name="Boka B."/>
            <person name="Rigling D."/>
            <person name="Barry K."/>
            <person name="Lee J."/>
            <person name="Mihaltcheva S."/>
            <person name="LaButti K."/>
            <person name="Lipzen A."/>
            <person name="Waldron R."/>
            <person name="Moloney N.M."/>
            <person name="Sperisen C."/>
            <person name="Kredics L."/>
            <person name="Vagvoelgyi C."/>
            <person name="Patrignani A."/>
            <person name="Fitzpatrick D."/>
            <person name="Nagy I."/>
            <person name="Doyle S."/>
            <person name="Anderson J.B."/>
            <person name="Grigoriev I.V."/>
            <person name="Gueldener U."/>
            <person name="Muensterkoetter M."/>
            <person name="Nagy L.G."/>
        </authorList>
    </citation>
    <scope>NUCLEOTIDE SEQUENCE [LARGE SCALE GENOMIC DNA]</scope>
    <source>
        <strain evidence="3">Ar21-2</strain>
    </source>
</reference>